<sequence length="298" mass="30283">MVQLSAQAIVINGTAGAETARRLGTPFTSVGEVTINGALDCSGSLIGPSHVLTAQHCTFGRDPAGLGVRFYDSDPTNTLLDDIAVKTVFGLDETNRLLDGTDISVLELATPARGSIAPLRLLAGGDLTGSPATLIGLGYNGVGSLENRLNRDGLRWGAENIIDRETLLPGGGVLYAADFDNGTATANTLADAGSSPLPLANEGTTAPGDSGSPLLVNINGELVIAGLLSGGTDPDSAYGDISVWTSLHLGRSLIEQRGGQFVSLTSGPDRPVSTPEPAGVIAIAALGLAMTGLLTKQV</sequence>
<dbReference type="InterPro" id="IPR033116">
    <property type="entry name" value="TRYPSIN_SER"/>
</dbReference>
<dbReference type="PROSITE" id="PS50240">
    <property type="entry name" value="TRYPSIN_DOM"/>
    <property type="match status" value="1"/>
</dbReference>
<dbReference type="Proteomes" id="UP000636505">
    <property type="component" value="Unassembled WGS sequence"/>
</dbReference>
<dbReference type="PROSITE" id="PS00135">
    <property type="entry name" value="TRYPSIN_SER"/>
    <property type="match status" value="1"/>
</dbReference>
<dbReference type="PRINTS" id="PR00722">
    <property type="entry name" value="CHYMOTRYPSIN"/>
</dbReference>
<dbReference type="EMBL" id="JADEXG010000087">
    <property type="protein sequence ID" value="MBE9080149.1"/>
    <property type="molecule type" value="Genomic_DNA"/>
</dbReference>
<dbReference type="GO" id="GO:0006508">
    <property type="term" value="P:proteolysis"/>
    <property type="evidence" value="ECO:0007669"/>
    <property type="project" value="UniProtKB-KW"/>
</dbReference>
<dbReference type="InterPro" id="IPR043504">
    <property type="entry name" value="Peptidase_S1_PA_chymotrypsin"/>
</dbReference>
<dbReference type="InterPro" id="IPR009003">
    <property type="entry name" value="Peptidase_S1_PA"/>
</dbReference>
<dbReference type="GO" id="GO:0004252">
    <property type="term" value="F:serine-type endopeptidase activity"/>
    <property type="evidence" value="ECO:0007669"/>
    <property type="project" value="InterPro"/>
</dbReference>
<protein>
    <submittedName>
        <fullName evidence="3">Trypsin-like serine protease</fullName>
    </submittedName>
</protein>
<accession>A0A8J7DSE9</accession>
<comment type="caution">
    <text evidence="3">The sequence shown here is derived from an EMBL/GenBank/DDBJ whole genome shotgun (WGS) entry which is preliminary data.</text>
</comment>
<keyword evidence="3" id="KW-0645">Protease</keyword>
<dbReference type="SMART" id="SM00020">
    <property type="entry name" value="Tryp_SPc"/>
    <property type="match status" value="1"/>
</dbReference>
<reference evidence="3" key="1">
    <citation type="submission" date="2020-10" db="EMBL/GenBank/DDBJ databases">
        <authorList>
            <person name="Castelo-Branco R."/>
            <person name="Eusebio N."/>
            <person name="Adriana R."/>
            <person name="Vieira A."/>
            <person name="Brugerolle De Fraissinette N."/>
            <person name="Rezende De Castro R."/>
            <person name="Schneider M.P."/>
            <person name="Vasconcelos V."/>
            <person name="Leao P.N."/>
        </authorList>
    </citation>
    <scope>NUCLEOTIDE SEQUENCE</scope>
    <source>
        <strain evidence="3">LEGE 07310</strain>
    </source>
</reference>
<dbReference type="SUPFAM" id="SSF50494">
    <property type="entry name" value="Trypsin-like serine proteases"/>
    <property type="match status" value="1"/>
</dbReference>
<dbReference type="InterPro" id="IPR001254">
    <property type="entry name" value="Trypsin_dom"/>
</dbReference>
<dbReference type="Gene3D" id="2.40.10.10">
    <property type="entry name" value="Trypsin-like serine proteases"/>
    <property type="match status" value="1"/>
</dbReference>
<keyword evidence="4" id="KW-1185">Reference proteome</keyword>
<name>A0A8J7DSE9_9CYAN</name>
<evidence type="ECO:0000259" key="2">
    <source>
        <dbReference type="PROSITE" id="PS50240"/>
    </source>
</evidence>
<feature type="domain" description="Peptidase S1" evidence="2">
    <location>
        <begin position="10"/>
        <end position="259"/>
    </location>
</feature>
<dbReference type="AlphaFoldDB" id="A0A8J7DSE9"/>
<organism evidence="3 4">
    <name type="scientific">Vasconcelosia minhoensis LEGE 07310</name>
    <dbReference type="NCBI Taxonomy" id="915328"/>
    <lineage>
        <taxon>Bacteria</taxon>
        <taxon>Bacillati</taxon>
        <taxon>Cyanobacteriota</taxon>
        <taxon>Cyanophyceae</taxon>
        <taxon>Nodosilineales</taxon>
        <taxon>Cymatolegaceae</taxon>
        <taxon>Vasconcelosia</taxon>
        <taxon>Vasconcelosia minhoensis</taxon>
    </lineage>
</organism>
<dbReference type="RefSeq" id="WP_228022009.1">
    <property type="nucleotide sequence ID" value="NZ_JADEXG010000087.1"/>
</dbReference>
<evidence type="ECO:0000313" key="4">
    <source>
        <dbReference type="Proteomes" id="UP000636505"/>
    </source>
</evidence>
<keyword evidence="3" id="KW-0378">Hydrolase</keyword>
<proteinExistence type="predicted"/>
<evidence type="ECO:0000256" key="1">
    <source>
        <dbReference type="ARBA" id="ARBA00023157"/>
    </source>
</evidence>
<evidence type="ECO:0000313" key="3">
    <source>
        <dbReference type="EMBL" id="MBE9080149.1"/>
    </source>
</evidence>
<gene>
    <name evidence="3" type="ORF">IQ241_23120</name>
</gene>
<dbReference type="InterPro" id="IPR001314">
    <property type="entry name" value="Peptidase_S1A"/>
</dbReference>
<dbReference type="Pfam" id="PF00089">
    <property type="entry name" value="Trypsin"/>
    <property type="match status" value="1"/>
</dbReference>
<keyword evidence="1" id="KW-1015">Disulfide bond</keyword>